<feature type="domain" description="Lsr2 dimerization" evidence="3">
    <location>
        <begin position="1"/>
        <end position="58"/>
    </location>
</feature>
<evidence type="ECO:0000259" key="4">
    <source>
        <dbReference type="Pfam" id="PF23359"/>
    </source>
</evidence>
<reference evidence="6" key="1">
    <citation type="journal article" date="2019" name="Int. J. Syst. Evol. Microbiol.">
        <title>The Global Catalogue of Microorganisms (GCM) 10K type strain sequencing project: providing services to taxonomists for standard genome sequencing and annotation.</title>
        <authorList>
            <consortium name="The Broad Institute Genomics Platform"/>
            <consortium name="The Broad Institute Genome Sequencing Center for Infectious Disease"/>
            <person name="Wu L."/>
            <person name="Ma J."/>
        </authorList>
    </citation>
    <scope>NUCLEOTIDE SEQUENCE [LARGE SCALE GENOMIC DNA]</scope>
    <source>
        <strain evidence="6">JCM 14545</strain>
    </source>
</reference>
<feature type="compositionally biased region" description="Basic and acidic residues" evidence="2">
    <location>
        <begin position="71"/>
        <end position="80"/>
    </location>
</feature>
<sequence>MAQQVRVEMVDDIDGSEASQTVPFSLDGVSYEIDLSEDNAANLRDELAPYVASARRIGGRKSGPSASRSADPARRERNREIRAWAQENGYDLAERGRLAADVITAFDAAQQEAAEETAKPARKRAPRKRAKKDTAA</sequence>
<gene>
    <name evidence="5" type="ORF">GCM10009754_51250</name>
</gene>
<dbReference type="Proteomes" id="UP001501116">
    <property type="component" value="Unassembled WGS sequence"/>
</dbReference>
<feature type="region of interest" description="Disordered" evidence="2">
    <location>
        <begin position="110"/>
        <end position="136"/>
    </location>
</feature>
<dbReference type="InterPro" id="IPR036625">
    <property type="entry name" value="E3-bd_dom_sf"/>
</dbReference>
<feature type="region of interest" description="Disordered" evidence="2">
    <location>
        <begin position="55"/>
        <end position="80"/>
    </location>
</feature>
<dbReference type="Gene3D" id="4.10.320.10">
    <property type="entry name" value="E3-binding domain"/>
    <property type="match status" value="1"/>
</dbReference>
<feature type="domain" description="Lsr2 DNA-binding" evidence="4">
    <location>
        <begin position="74"/>
        <end position="109"/>
    </location>
</feature>
<dbReference type="RefSeq" id="WP_344423860.1">
    <property type="nucleotide sequence ID" value="NZ_BAAANN010000021.1"/>
</dbReference>
<evidence type="ECO:0000256" key="2">
    <source>
        <dbReference type="SAM" id="MobiDB-lite"/>
    </source>
</evidence>
<keyword evidence="1" id="KW-0238">DNA-binding</keyword>
<dbReference type="InterPro" id="IPR055370">
    <property type="entry name" value="Lsr2_DNA-bd"/>
</dbReference>
<organism evidence="5 6">
    <name type="scientific">Amycolatopsis minnesotensis</name>
    <dbReference type="NCBI Taxonomy" id="337894"/>
    <lineage>
        <taxon>Bacteria</taxon>
        <taxon>Bacillati</taxon>
        <taxon>Actinomycetota</taxon>
        <taxon>Actinomycetes</taxon>
        <taxon>Pseudonocardiales</taxon>
        <taxon>Pseudonocardiaceae</taxon>
        <taxon>Amycolatopsis</taxon>
    </lineage>
</organism>
<name>A0ABP5D1G6_9PSEU</name>
<comment type="caution">
    <text evidence="5">The sequence shown here is derived from an EMBL/GenBank/DDBJ whole genome shotgun (WGS) entry which is preliminary data.</text>
</comment>
<evidence type="ECO:0000256" key="1">
    <source>
        <dbReference type="ARBA" id="ARBA00023125"/>
    </source>
</evidence>
<accession>A0ABP5D1G6</accession>
<dbReference type="InterPro" id="IPR042261">
    <property type="entry name" value="Lsr2-like_dimerization"/>
</dbReference>
<evidence type="ECO:0000313" key="6">
    <source>
        <dbReference type="Proteomes" id="UP001501116"/>
    </source>
</evidence>
<dbReference type="EMBL" id="BAAANN010000021">
    <property type="protein sequence ID" value="GAA1970971.1"/>
    <property type="molecule type" value="Genomic_DNA"/>
</dbReference>
<evidence type="ECO:0000259" key="3">
    <source>
        <dbReference type="Pfam" id="PF11774"/>
    </source>
</evidence>
<protein>
    <submittedName>
        <fullName evidence="5">Lsr2 family protein</fullName>
    </submittedName>
</protein>
<dbReference type="Pfam" id="PF23359">
    <property type="entry name" value="Lsr2_DNA-bd"/>
    <property type="match status" value="1"/>
</dbReference>
<dbReference type="Pfam" id="PF11774">
    <property type="entry name" value="Lsr2"/>
    <property type="match status" value="1"/>
</dbReference>
<dbReference type="InterPro" id="IPR024412">
    <property type="entry name" value="Lsr2_dim_dom"/>
</dbReference>
<evidence type="ECO:0000313" key="5">
    <source>
        <dbReference type="EMBL" id="GAA1970971.1"/>
    </source>
</evidence>
<dbReference type="Gene3D" id="3.30.60.230">
    <property type="entry name" value="Lsr2, dimerization domain"/>
    <property type="match status" value="1"/>
</dbReference>
<keyword evidence="6" id="KW-1185">Reference proteome</keyword>
<proteinExistence type="predicted"/>
<feature type="compositionally biased region" description="Basic residues" evidence="2">
    <location>
        <begin position="120"/>
        <end position="136"/>
    </location>
</feature>